<dbReference type="GO" id="GO:1990404">
    <property type="term" value="F:NAD+-protein mono-ADP-ribosyltransferase activity"/>
    <property type="evidence" value="ECO:0007669"/>
    <property type="project" value="TreeGrafter"/>
</dbReference>
<dbReference type="InterPro" id="IPR050800">
    <property type="entry name" value="ARTD/PARP"/>
</dbReference>
<dbReference type="GO" id="GO:0003950">
    <property type="term" value="F:NAD+ poly-ADP-ribosyltransferase activity"/>
    <property type="evidence" value="ECO:0007669"/>
    <property type="project" value="UniProtKB-UniRule"/>
</dbReference>
<name>A0A2C9LHP8_BIOGL</name>
<dbReference type="Proteomes" id="UP000076420">
    <property type="component" value="Unassembled WGS sequence"/>
</dbReference>
<dbReference type="InterPro" id="IPR012317">
    <property type="entry name" value="Poly(ADP-ribose)pol_cat_dom"/>
</dbReference>
<evidence type="ECO:0000313" key="8">
    <source>
        <dbReference type="Proteomes" id="UP000076420"/>
    </source>
</evidence>
<comment type="catalytic activity">
    <reaction evidence="4">
        <text>NAD(+) + (ADP-D-ribosyl)n-acceptor = nicotinamide + (ADP-D-ribosyl)n+1-acceptor + H(+).</text>
        <dbReference type="EC" id="2.4.2.30"/>
    </reaction>
</comment>
<keyword evidence="3 5" id="KW-0520">NAD</keyword>
<dbReference type="VEuPathDB" id="VectorBase:BGLAX_027299"/>
<dbReference type="PANTHER" id="PTHR10459:SF60">
    <property type="entry name" value="POLY [ADP-RIBOSE] POLYMERASE 2"/>
    <property type="match status" value="1"/>
</dbReference>
<dbReference type="PROSITE" id="PS51059">
    <property type="entry name" value="PARP_CATALYTIC"/>
    <property type="match status" value="1"/>
</dbReference>
<dbReference type="EC" id="2.4.2.-" evidence="5"/>
<evidence type="ECO:0000256" key="4">
    <source>
        <dbReference type="ARBA" id="ARBA00033987"/>
    </source>
</evidence>
<dbReference type="GO" id="GO:0006302">
    <property type="term" value="P:double-strand break repair"/>
    <property type="evidence" value="ECO:0007669"/>
    <property type="project" value="TreeGrafter"/>
</dbReference>
<dbReference type="Gene3D" id="3.90.228.10">
    <property type="match status" value="1"/>
</dbReference>
<dbReference type="SUPFAM" id="SSF56399">
    <property type="entry name" value="ADP-ribosylation"/>
    <property type="match status" value="1"/>
</dbReference>
<evidence type="ECO:0000256" key="2">
    <source>
        <dbReference type="ARBA" id="ARBA00022679"/>
    </source>
</evidence>
<feature type="domain" description="PARP catalytic" evidence="6">
    <location>
        <begin position="1"/>
        <end position="108"/>
    </location>
</feature>
<dbReference type="GO" id="GO:0070212">
    <property type="term" value="P:protein poly-ADP-ribosylation"/>
    <property type="evidence" value="ECO:0007669"/>
    <property type="project" value="TreeGrafter"/>
</dbReference>
<evidence type="ECO:0000259" key="6">
    <source>
        <dbReference type="PROSITE" id="PS51059"/>
    </source>
</evidence>
<dbReference type="Pfam" id="PF00644">
    <property type="entry name" value="PARP"/>
    <property type="match status" value="1"/>
</dbReference>
<dbReference type="STRING" id="6526.A0A2C9LHP8"/>
<evidence type="ECO:0000313" key="7">
    <source>
        <dbReference type="EnsemblMetazoa" id="BGLB031293-PA"/>
    </source>
</evidence>
<dbReference type="PANTHER" id="PTHR10459">
    <property type="entry name" value="DNA LIGASE"/>
    <property type="match status" value="1"/>
</dbReference>
<accession>A0A2C9LHP8</accession>
<evidence type="ECO:0000256" key="5">
    <source>
        <dbReference type="RuleBase" id="RU362114"/>
    </source>
</evidence>
<organism evidence="7 8">
    <name type="scientific">Biomphalaria glabrata</name>
    <name type="common">Bloodfluke planorb</name>
    <name type="synonym">Freshwater snail</name>
    <dbReference type="NCBI Taxonomy" id="6526"/>
    <lineage>
        <taxon>Eukaryota</taxon>
        <taxon>Metazoa</taxon>
        <taxon>Spiralia</taxon>
        <taxon>Lophotrochozoa</taxon>
        <taxon>Mollusca</taxon>
        <taxon>Gastropoda</taxon>
        <taxon>Heterobranchia</taxon>
        <taxon>Euthyneura</taxon>
        <taxon>Panpulmonata</taxon>
        <taxon>Hygrophila</taxon>
        <taxon>Lymnaeoidea</taxon>
        <taxon>Planorbidae</taxon>
        <taxon>Biomphalaria</taxon>
    </lineage>
</organism>
<dbReference type="EnsemblMetazoa" id="BGLB031293-RA">
    <property type="protein sequence ID" value="BGLB031293-PA"/>
    <property type="gene ID" value="BGLB031293"/>
</dbReference>
<proteinExistence type="predicted"/>
<dbReference type="VEuPathDB" id="VectorBase:BGLB031293"/>
<reference evidence="7" key="1">
    <citation type="submission" date="2020-05" db="UniProtKB">
        <authorList>
            <consortium name="EnsemblMetazoa"/>
        </authorList>
    </citation>
    <scope>IDENTIFICATION</scope>
    <source>
        <strain evidence="7">BB02</strain>
    </source>
</reference>
<keyword evidence="2 5" id="KW-0808">Transferase</keyword>
<gene>
    <name evidence="7" type="primary">106057070</name>
</gene>
<evidence type="ECO:0000256" key="3">
    <source>
        <dbReference type="ARBA" id="ARBA00023027"/>
    </source>
</evidence>
<dbReference type="GO" id="GO:0005730">
    <property type="term" value="C:nucleolus"/>
    <property type="evidence" value="ECO:0007669"/>
    <property type="project" value="TreeGrafter"/>
</dbReference>
<dbReference type="AlphaFoldDB" id="A0A2C9LHP8"/>
<keyword evidence="1 5" id="KW-0328">Glycosyltransferase</keyword>
<sequence>MSNFISILSRGLLVTPPEVPWTGHLFGEGIYFADTFLKSSHYCHNHSPKSKCKLMLLCEVALGNSKIDVKHGDEDHLDEDINSLKILGRNAPLEDFDARLPFGKLKLY</sequence>
<protein>
    <recommendedName>
        <fullName evidence="5">Poly [ADP-ribose] polymerase</fullName>
        <shortName evidence="5">PARP</shortName>
        <ecNumber evidence="5">2.4.2.-</ecNumber>
    </recommendedName>
</protein>
<dbReference type="KEGG" id="bgt:106057070"/>
<evidence type="ECO:0000256" key="1">
    <source>
        <dbReference type="ARBA" id="ARBA00022676"/>
    </source>
</evidence>